<evidence type="ECO:0000256" key="1">
    <source>
        <dbReference type="SAM" id="Coils"/>
    </source>
</evidence>
<dbReference type="InterPro" id="IPR050570">
    <property type="entry name" value="Cell_wall_metabolism_enzyme"/>
</dbReference>
<feature type="domain" description="M23ase beta-sheet core" evidence="2">
    <location>
        <begin position="280"/>
        <end position="374"/>
    </location>
</feature>
<evidence type="ECO:0000313" key="3">
    <source>
        <dbReference type="EMBL" id="STX50538.1"/>
    </source>
</evidence>
<keyword evidence="1" id="KW-0175">Coiled coil</keyword>
<dbReference type="CDD" id="cd12797">
    <property type="entry name" value="M23_peptidase"/>
    <property type="match status" value="1"/>
</dbReference>
<reference evidence="3 4" key="1">
    <citation type="submission" date="2018-06" db="EMBL/GenBank/DDBJ databases">
        <authorList>
            <consortium name="Pathogen Informatics"/>
            <person name="Doyle S."/>
        </authorList>
    </citation>
    <scope>NUCLEOTIDE SEQUENCE [LARGE SCALE GENOMIC DNA]</scope>
    <source>
        <strain evidence="3 4">NCTC13316</strain>
    </source>
</reference>
<dbReference type="GO" id="GO:0004222">
    <property type="term" value="F:metalloendopeptidase activity"/>
    <property type="evidence" value="ECO:0007669"/>
    <property type="project" value="TreeGrafter"/>
</dbReference>
<dbReference type="PANTHER" id="PTHR21666:SF270">
    <property type="entry name" value="MUREIN HYDROLASE ACTIVATOR ENVC"/>
    <property type="match status" value="1"/>
</dbReference>
<name>A0A378JIN6_9GAMM</name>
<dbReference type="InterPro" id="IPR011055">
    <property type="entry name" value="Dup_hybrid_motif"/>
</dbReference>
<organism evidence="3 4">
    <name type="scientific">Legionella busanensis</name>
    <dbReference type="NCBI Taxonomy" id="190655"/>
    <lineage>
        <taxon>Bacteria</taxon>
        <taxon>Pseudomonadati</taxon>
        <taxon>Pseudomonadota</taxon>
        <taxon>Gammaproteobacteria</taxon>
        <taxon>Legionellales</taxon>
        <taxon>Legionellaceae</taxon>
        <taxon>Legionella</taxon>
    </lineage>
</organism>
<dbReference type="AlphaFoldDB" id="A0A378JIN6"/>
<dbReference type="Gene3D" id="6.10.250.3150">
    <property type="match status" value="1"/>
</dbReference>
<dbReference type="PANTHER" id="PTHR21666">
    <property type="entry name" value="PEPTIDASE-RELATED"/>
    <property type="match status" value="1"/>
</dbReference>
<dbReference type="InterPro" id="IPR016047">
    <property type="entry name" value="M23ase_b-sheet_dom"/>
</dbReference>
<dbReference type="EMBL" id="UGOD01000001">
    <property type="protein sequence ID" value="STX50538.1"/>
    <property type="molecule type" value="Genomic_DNA"/>
</dbReference>
<accession>A0A378JIN6</accession>
<proteinExistence type="predicted"/>
<keyword evidence="4" id="KW-1185">Reference proteome</keyword>
<dbReference type="Gene3D" id="2.70.70.10">
    <property type="entry name" value="Glucose Permease (Domain IIA)"/>
    <property type="match status" value="1"/>
</dbReference>
<evidence type="ECO:0000313" key="4">
    <source>
        <dbReference type="Proteomes" id="UP000254794"/>
    </source>
</evidence>
<dbReference type="SUPFAM" id="SSF51261">
    <property type="entry name" value="Duplicated hybrid motif"/>
    <property type="match status" value="1"/>
</dbReference>
<dbReference type="RefSeq" id="WP_115330249.1">
    <property type="nucleotide sequence ID" value="NZ_CAAAHP010000004.1"/>
</dbReference>
<dbReference type="Pfam" id="PF01551">
    <property type="entry name" value="Peptidase_M23"/>
    <property type="match status" value="1"/>
</dbReference>
<sequence>MANNFSMFSKNYHFLFILLIFLFIKFSFATNTTSITETQNKLKQLTNRINKLKQNLTTASDKKSILNRELAKTEKKIDANLQKLQLTQQELTLKQQKINGLTQQINETTQLLHYQQKLLAEHIRIRYQTGEYQPLKWIINQNDFLAVSRLLTYHQYLAYSRRQIIDKMTVTKTNLGQNQAKLKIELETKRALQKQLASFQEKLKRNKEYQSFVIQNLNDDIQTKQQSLLEYEHNKENLAKLLTSLNEQAISYTQAAQPFTYMRHKLQLPVEINKNNYQKMNQGITFFAPEGTPVHAIYSGKIVFSDWLNGYGLLLIIDHGQGFMSLYAHNQSLYKKQGAVVQIGEQIAAVGHTGGVKQNGLYFEIRQRGKAVPPFGWLS</sequence>
<gene>
    <name evidence="3" type="primary">envC</name>
    <name evidence="3" type="ORF">NCTC13316_00620</name>
</gene>
<feature type="coiled-coil region" evidence="1">
    <location>
        <begin position="182"/>
        <end position="248"/>
    </location>
</feature>
<dbReference type="Proteomes" id="UP000254794">
    <property type="component" value="Unassembled WGS sequence"/>
</dbReference>
<protein>
    <submittedName>
        <fullName evidence="3">Peptidase, M23 family</fullName>
    </submittedName>
</protein>
<evidence type="ECO:0000259" key="2">
    <source>
        <dbReference type="Pfam" id="PF01551"/>
    </source>
</evidence>
<feature type="coiled-coil region" evidence="1">
    <location>
        <begin position="35"/>
        <end position="104"/>
    </location>
</feature>